<keyword evidence="7" id="KW-0507">mRNA processing</keyword>
<dbReference type="Gene3D" id="3.40.50.300">
    <property type="entry name" value="P-loop containing nucleotide triphosphate hydrolases"/>
    <property type="match status" value="2"/>
</dbReference>
<feature type="compositionally biased region" description="Basic residues" evidence="23">
    <location>
        <begin position="123"/>
        <end position="132"/>
    </location>
</feature>
<feature type="region of interest" description="Disordered" evidence="23">
    <location>
        <begin position="1016"/>
        <end position="1038"/>
    </location>
</feature>
<evidence type="ECO:0000256" key="9">
    <source>
        <dbReference type="ARBA" id="ARBA00022741"/>
    </source>
</evidence>
<evidence type="ECO:0000256" key="1">
    <source>
        <dbReference type="ARBA" id="ARBA00004496"/>
    </source>
</evidence>
<evidence type="ECO:0000256" key="19">
    <source>
        <dbReference type="ARBA" id="ARBA00062452"/>
    </source>
</evidence>
<dbReference type="InterPro" id="IPR007502">
    <property type="entry name" value="Helicase-assoc_dom"/>
</dbReference>
<reference evidence="26" key="1">
    <citation type="submission" date="2025-08" db="UniProtKB">
        <authorList>
            <consortium name="Ensembl"/>
        </authorList>
    </citation>
    <scope>IDENTIFICATION</scope>
</reference>
<feature type="compositionally biased region" description="Basic and acidic residues" evidence="23">
    <location>
        <begin position="105"/>
        <end position="122"/>
    </location>
</feature>
<evidence type="ECO:0000256" key="18">
    <source>
        <dbReference type="ARBA" id="ARBA00061692"/>
    </source>
</evidence>
<dbReference type="PROSITE" id="PS51194">
    <property type="entry name" value="HELICASE_CTER"/>
    <property type="match status" value="1"/>
</dbReference>
<proteinExistence type="inferred from homology"/>
<evidence type="ECO:0000256" key="3">
    <source>
        <dbReference type="ARBA" id="ARBA00012552"/>
    </source>
</evidence>
<dbReference type="CDD" id="cd17974">
    <property type="entry name" value="DEXHc_DHX16"/>
    <property type="match status" value="1"/>
</dbReference>
<evidence type="ECO:0000256" key="5">
    <source>
        <dbReference type="ARBA" id="ARBA00022553"/>
    </source>
</evidence>
<dbReference type="InterPro" id="IPR002464">
    <property type="entry name" value="DNA/RNA_helicase_DEAH_CS"/>
</dbReference>
<dbReference type="SMART" id="SM00847">
    <property type="entry name" value="HA2"/>
    <property type="match status" value="1"/>
</dbReference>
<dbReference type="Pfam" id="PF04408">
    <property type="entry name" value="WHD_HA2"/>
    <property type="match status" value="1"/>
</dbReference>
<dbReference type="SMART" id="SM00487">
    <property type="entry name" value="DEXDc"/>
    <property type="match status" value="1"/>
</dbReference>
<comment type="subunit">
    <text evidence="19">Component of pre-catalytic spliceosome complexes. Component of the minor spliceosome, which splices U12-type introns. Interacts with GPKOW. Interacts with TRIM6. Interacts with RIGI.</text>
</comment>
<dbReference type="GO" id="GO:0003723">
    <property type="term" value="F:RNA binding"/>
    <property type="evidence" value="ECO:0007669"/>
    <property type="project" value="TreeGrafter"/>
</dbReference>
<dbReference type="PROSITE" id="PS51192">
    <property type="entry name" value="HELICASE_ATP_BIND_1"/>
    <property type="match status" value="1"/>
</dbReference>
<evidence type="ECO:0000256" key="23">
    <source>
        <dbReference type="SAM" id="MobiDB-lite"/>
    </source>
</evidence>
<dbReference type="GO" id="GO:0005524">
    <property type="term" value="F:ATP binding"/>
    <property type="evidence" value="ECO:0007669"/>
    <property type="project" value="UniProtKB-KW"/>
</dbReference>
<keyword evidence="13" id="KW-0391">Immunity</keyword>
<feature type="region of interest" description="Disordered" evidence="23">
    <location>
        <begin position="96"/>
        <end position="204"/>
    </location>
</feature>
<evidence type="ECO:0000313" key="27">
    <source>
        <dbReference type="Proteomes" id="UP000261620"/>
    </source>
</evidence>
<comment type="catalytic activity">
    <reaction evidence="16">
        <text>ATP + H2O = ADP + phosphate + H(+)</text>
        <dbReference type="Rhea" id="RHEA:13065"/>
        <dbReference type="ChEBI" id="CHEBI:15377"/>
        <dbReference type="ChEBI" id="CHEBI:15378"/>
        <dbReference type="ChEBI" id="CHEBI:30616"/>
        <dbReference type="ChEBI" id="CHEBI:43474"/>
        <dbReference type="ChEBI" id="CHEBI:456216"/>
        <dbReference type="EC" id="3.6.4.13"/>
    </reaction>
</comment>
<keyword evidence="6" id="KW-0399">Innate immunity</keyword>
<dbReference type="GO" id="GO:0071013">
    <property type="term" value="C:catalytic step 2 spliceosome"/>
    <property type="evidence" value="ECO:0007669"/>
    <property type="project" value="TreeGrafter"/>
</dbReference>
<dbReference type="FunFam" id="3.40.50.300:FF:000818">
    <property type="entry name" value="pre-mRNA-splicing factor ATP-dependent RNA helicase DHX16"/>
    <property type="match status" value="1"/>
</dbReference>
<dbReference type="InterPro" id="IPR027417">
    <property type="entry name" value="P-loop_NTPase"/>
</dbReference>
<keyword evidence="15" id="KW-0539">Nucleus</keyword>
<evidence type="ECO:0000259" key="25">
    <source>
        <dbReference type="PROSITE" id="PS51194"/>
    </source>
</evidence>
<dbReference type="InterPro" id="IPR001650">
    <property type="entry name" value="Helicase_C-like"/>
</dbReference>
<dbReference type="Pfam" id="PF07717">
    <property type="entry name" value="OB_NTP_bind"/>
    <property type="match status" value="1"/>
</dbReference>
<keyword evidence="22" id="KW-0175">Coiled coil</keyword>
<dbReference type="InterPro" id="IPR048333">
    <property type="entry name" value="HA2_WH"/>
</dbReference>
<dbReference type="FunFam" id="3.40.50.300:FF:000007">
    <property type="entry name" value="Pre-mRNA-splicing factor ATP-dependent RNA helicase"/>
    <property type="match status" value="1"/>
</dbReference>
<evidence type="ECO:0000313" key="26">
    <source>
        <dbReference type="Ensembl" id="ENSMMOP00000021854.1"/>
    </source>
</evidence>
<evidence type="ECO:0000256" key="13">
    <source>
        <dbReference type="ARBA" id="ARBA00022859"/>
    </source>
</evidence>
<evidence type="ECO:0000256" key="16">
    <source>
        <dbReference type="ARBA" id="ARBA00047984"/>
    </source>
</evidence>
<evidence type="ECO:0000256" key="10">
    <source>
        <dbReference type="ARBA" id="ARBA00022801"/>
    </source>
</evidence>
<organism evidence="26 27">
    <name type="scientific">Mola mola</name>
    <name type="common">Ocean sunfish</name>
    <name type="synonym">Tetraodon mola</name>
    <dbReference type="NCBI Taxonomy" id="94237"/>
    <lineage>
        <taxon>Eukaryota</taxon>
        <taxon>Metazoa</taxon>
        <taxon>Chordata</taxon>
        <taxon>Craniata</taxon>
        <taxon>Vertebrata</taxon>
        <taxon>Euteleostomi</taxon>
        <taxon>Actinopterygii</taxon>
        <taxon>Neopterygii</taxon>
        <taxon>Teleostei</taxon>
        <taxon>Neoteleostei</taxon>
        <taxon>Acanthomorphata</taxon>
        <taxon>Eupercaria</taxon>
        <taxon>Tetraodontiformes</taxon>
        <taxon>Molidae</taxon>
        <taxon>Mola</taxon>
    </lineage>
</organism>
<name>A0A3Q3X8L1_MOLML</name>
<feature type="domain" description="Helicase ATP-binding" evidence="24">
    <location>
        <begin position="406"/>
        <end position="570"/>
    </location>
</feature>
<keyword evidence="8" id="KW-0747">Spliceosome</keyword>
<keyword evidence="27" id="KW-1185">Reference proteome</keyword>
<dbReference type="GO" id="GO:0005654">
    <property type="term" value="C:nucleoplasm"/>
    <property type="evidence" value="ECO:0007669"/>
    <property type="project" value="UniProtKB-SubCell"/>
</dbReference>
<evidence type="ECO:0000256" key="17">
    <source>
        <dbReference type="ARBA" id="ARBA00060352"/>
    </source>
</evidence>
<accession>A0A3Q3X8L1</accession>
<dbReference type="PANTHER" id="PTHR18934:SF83">
    <property type="entry name" value="PRE-MRNA-SPLICING FACTOR ATP-DEPENDENT RNA HELICASE DHX16"/>
    <property type="match status" value="1"/>
</dbReference>
<protein>
    <recommendedName>
        <fullName evidence="20">Pre-mRNA-splicing factor ATP-dependent RNA helicase DHX16</fullName>
        <ecNumber evidence="3">3.6.4.13</ecNumber>
    </recommendedName>
    <alternativeName>
        <fullName evidence="21">DEAH-box protein 16</fullName>
    </alternativeName>
</protein>
<feature type="domain" description="Helicase C-terminal" evidence="25">
    <location>
        <begin position="595"/>
        <end position="768"/>
    </location>
</feature>
<evidence type="ECO:0000256" key="15">
    <source>
        <dbReference type="ARBA" id="ARBA00023242"/>
    </source>
</evidence>
<keyword evidence="4" id="KW-0963">Cytoplasm</keyword>
<evidence type="ECO:0000259" key="24">
    <source>
        <dbReference type="PROSITE" id="PS51192"/>
    </source>
</evidence>
<dbReference type="InterPro" id="IPR011545">
    <property type="entry name" value="DEAD/DEAH_box_helicase_dom"/>
</dbReference>
<dbReference type="SMART" id="SM00490">
    <property type="entry name" value="HELICc"/>
    <property type="match status" value="1"/>
</dbReference>
<keyword evidence="9" id="KW-0547">Nucleotide-binding</keyword>
<evidence type="ECO:0000256" key="8">
    <source>
        <dbReference type="ARBA" id="ARBA00022728"/>
    </source>
</evidence>
<feature type="compositionally biased region" description="Basic and acidic residues" evidence="23">
    <location>
        <begin position="163"/>
        <end position="204"/>
    </location>
</feature>
<dbReference type="Pfam" id="PF00270">
    <property type="entry name" value="DEAD"/>
    <property type="match status" value="1"/>
</dbReference>
<dbReference type="STRING" id="94237.ENSMMOP00000021854"/>
<dbReference type="CDD" id="cd18791">
    <property type="entry name" value="SF2_C_RHA"/>
    <property type="match status" value="1"/>
</dbReference>
<dbReference type="Pfam" id="PF00271">
    <property type="entry name" value="Helicase_C"/>
    <property type="match status" value="1"/>
</dbReference>
<evidence type="ECO:0000256" key="6">
    <source>
        <dbReference type="ARBA" id="ARBA00022588"/>
    </source>
</evidence>
<dbReference type="Proteomes" id="UP000261620">
    <property type="component" value="Unplaced"/>
</dbReference>
<evidence type="ECO:0000256" key="4">
    <source>
        <dbReference type="ARBA" id="ARBA00022490"/>
    </source>
</evidence>
<dbReference type="Ensembl" id="ENSMMOT00000022218.1">
    <property type="protein sequence ID" value="ENSMMOP00000021854.1"/>
    <property type="gene ID" value="ENSMMOG00000016621.1"/>
</dbReference>
<dbReference type="GO" id="GO:0000398">
    <property type="term" value="P:mRNA splicing, via spliceosome"/>
    <property type="evidence" value="ECO:0007669"/>
    <property type="project" value="UniProtKB-ARBA"/>
</dbReference>
<keyword evidence="5" id="KW-0597">Phosphoprotein</keyword>
<dbReference type="InterPro" id="IPR011709">
    <property type="entry name" value="DEAD-box_helicase_OB_fold"/>
</dbReference>
<keyword evidence="10" id="KW-0378">Hydrolase</keyword>
<dbReference type="SUPFAM" id="SSF52540">
    <property type="entry name" value="P-loop containing nucleoside triphosphate hydrolases"/>
    <property type="match status" value="1"/>
</dbReference>
<dbReference type="GO" id="GO:0003724">
    <property type="term" value="F:RNA helicase activity"/>
    <property type="evidence" value="ECO:0007669"/>
    <property type="project" value="UniProtKB-EC"/>
</dbReference>
<feature type="coiled-coil region" evidence="22">
    <location>
        <begin position="226"/>
        <end position="293"/>
    </location>
</feature>
<dbReference type="Gene3D" id="1.20.120.1080">
    <property type="match status" value="1"/>
</dbReference>
<dbReference type="OMA" id="PLDPMMS"/>
<evidence type="ECO:0000256" key="12">
    <source>
        <dbReference type="ARBA" id="ARBA00022840"/>
    </source>
</evidence>
<evidence type="ECO:0000256" key="11">
    <source>
        <dbReference type="ARBA" id="ARBA00022806"/>
    </source>
</evidence>
<evidence type="ECO:0000256" key="7">
    <source>
        <dbReference type="ARBA" id="ARBA00022664"/>
    </source>
</evidence>
<dbReference type="FunFam" id="1.20.120.1080:FF:000001">
    <property type="entry name" value="Pre-mRNA-splicing factor ATP-dependent RNA helicase"/>
    <property type="match status" value="1"/>
</dbReference>
<keyword evidence="11" id="KW-0347">Helicase</keyword>
<dbReference type="Pfam" id="PF21010">
    <property type="entry name" value="HA2_C"/>
    <property type="match status" value="1"/>
</dbReference>
<evidence type="ECO:0000256" key="21">
    <source>
        <dbReference type="ARBA" id="ARBA00079549"/>
    </source>
</evidence>
<dbReference type="EC" id="3.6.4.13" evidence="3"/>
<reference evidence="26" key="2">
    <citation type="submission" date="2025-09" db="UniProtKB">
        <authorList>
            <consortium name="Ensembl"/>
        </authorList>
    </citation>
    <scope>IDENTIFICATION</scope>
</reference>
<evidence type="ECO:0000256" key="2">
    <source>
        <dbReference type="ARBA" id="ARBA00004642"/>
    </source>
</evidence>
<dbReference type="AlphaFoldDB" id="A0A3Q3X8L1"/>
<dbReference type="GO" id="GO:0005737">
    <property type="term" value="C:cytoplasm"/>
    <property type="evidence" value="ECO:0007669"/>
    <property type="project" value="UniProtKB-SubCell"/>
</dbReference>
<dbReference type="InterPro" id="IPR014001">
    <property type="entry name" value="Helicase_ATP-bd"/>
</dbReference>
<evidence type="ECO:0000256" key="14">
    <source>
        <dbReference type="ARBA" id="ARBA00023187"/>
    </source>
</evidence>
<evidence type="ECO:0000256" key="22">
    <source>
        <dbReference type="SAM" id="Coils"/>
    </source>
</evidence>
<comment type="subcellular location">
    <subcellularLocation>
        <location evidence="1">Cytoplasm</location>
    </subcellularLocation>
    <subcellularLocation>
        <location evidence="2">Nucleus</location>
        <location evidence="2">Nucleoplasm</location>
    </subcellularLocation>
</comment>
<dbReference type="GO" id="GO:0016787">
    <property type="term" value="F:hydrolase activity"/>
    <property type="evidence" value="ECO:0007669"/>
    <property type="project" value="UniProtKB-KW"/>
</dbReference>
<dbReference type="PROSITE" id="PS00690">
    <property type="entry name" value="DEAH_ATP_HELICASE"/>
    <property type="match status" value="1"/>
</dbReference>
<dbReference type="PANTHER" id="PTHR18934">
    <property type="entry name" value="ATP-DEPENDENT RNA HELICASE"/>
    <property type="match status" value="1"/>
</dbReference>
<comment type="similarity">
    <text evidence="18">Belongs to the DEAD box helicase family. DEAH subfamily. DDX16/PRP8 sub-subfamily.</text>
</comment>
<sequence length="1038" mass="119987">MADLEQWVNDRLHDILGLSDKYVSLFMIGTARKAFNPEDFVARLEQTGTIDIDQNVIAFAQELFDKVPRKQVVEKPSRAMEREAIELDRKNRTYTLLEDSESDGEAVREQQKGKKKSKDKDRGNKRKHIRKKKESESSSEDEAPKRDHKVIKREDDEEEEWEKEERQRQQDIEERDAFAERVKQKDKDKTRNIAERTDKKAYEEAQKRLKMAEDGQKNMLPELRKQSRWEYLKKREEEKLEDLEAEIKDDEYLFSTEELTEREKRELDYKRNLRDLAEEYKKAGAKEQEERKNRYYMPEEKRKKVRMRDEIPMELGGEQARWEEERLKTASLSFGAKKEREQGMRFEQEKYQLILEEDEMIDFVSTAITMKGTLEAPVLSQAELNKQSMQEVRRSLPIFPYRNDLLAAINDHQILVIEGETGSGKTTQIPQYLFEDGYTKGGMKIGCTQPRRVAAMSVAARVAQEMSVKLGNEVGYSIRFEDCTSERTVLKYMTDGMLLREFLTEPDLASYSVVIIDEAHERTLHTDILFGLIKDIARFRPNLKVLVASATLDTERFSRFFDDAPVFRIPGRRFPVDIFYTKAPEADYLEACVVSVLQIHVTQSPGDILVFLTGQEEIELCCEMLQDRCRRLGSKIAELIVLPIYANLPSDMQAKIFNPTPPGARKVVVATNIAETSLTIDGIIYVIDPGFCKLKSYNARTGMESLIVTPCSRASANQRAGRAGRVAAGKCFRLYTAWAFKHEMEETTVPEIQRTNLGNVVLLLKSLGINDLVHFDYMDPPPHETMVLALEQLYALGALNHLGELTKLGRRMAELPVDPMMSKMILASEQYKCSNEVLTIAAMLSVNNSIFYRPKDKVVHADNARKNFVVPGGDHLVLLNVYNQWVESGYSTQWCYENFIQFRSMRRARDVRDQLEGLMDRIEVEVVSAHGDSLSIRKAVTAGYFYHTARLSKGGYKTVKHQQTVYIHPNSSLFEELPRWLIYHELVFTTKEFMRQVIEIESSWLLEVAPHYYKSKELEDSSSKKMPRMQGKSKEELG</sequence>
<comment type="function">
    <text evidence="17">Required for pre-mRNA splicing as a component of the spliceosome. Contributes to pre-mRNA splicing after spliceosome formation and prior to the first transesterification reaction. As a component of the minor spliceosome, involved in the splicing of U12-type introns in pre-mRNAs. Also plays a role in innate antiviral response by acting as a pattern recognition receptor sensing splicing signals in viral RNA. Mechanistically, TRIM6 promotes the interaction between unanchored 'Lys-48'-polyubiquitin chains and DHX16, leading to DHX16 interaction with RIGI and ssRNA to amplify RIGI-dependent innate antiviral immune responses.</text>
</comment>
<keyword evidence="12" id="KW-0067">ATP-binding</keyword>
<keyword evidence="14" id="KW-0508">mRNA splicing</keyword>
<evidence type="ECO:0000256" key="20">
    <source>
        <dbReference type="ARBA" id="ARBA00069571"/>
    </source>
</evidence>
<dbReference type="GO" id="GO:0045087">
    <property type="term" value="P:innate immune response"/>
    <property type="evidence" value="ECO:0007669"/>
    <property type="project" value="UniProtKB-KW"/>
</dbReference>